<dbReference type="EMBL" id="BFEA01000151">
    <property type="protein sequence ID" value="GBG71676.1"/>
    <property type="molecule type" value="Genomic_DNA"/>
</dbReference>
<proteinExistence type="predicted"/>
<reference evidence="1 2" key="1">
    <citation type="journal article" date="2018" name="Cell">
        <title>The Chara Genome: Secondary Complexity and Implications for Plant Terrestrialization.</title>
        <authorList>
            <person name="Nishiyama T."/>
            <person name="Sakayama H."/>
            <person name="Vries J.D."/>
            <person name="Buschmann H."/>
            <person name="Saint-Marcoux D."/>
            <person name="Ullrich K.K."/>
            <person name="Haas F.B."/>
            <person name="Vanderstraeten L."/>
            <person name="Becker D."/>
            <person name="Lang D."/>
            <person name="Vosolsobe S."/>
            <person name="Rombauts S."/>
            <person name="Wilhelmsson P.K.I."/>
            <person name="Janitza P."/>
            <person name="Kern R."/>
            <person name="Heyl A."/>
            <person name="Rumpler F."/>
            <person name="Villalobos L.I.A.C."/>
            <person name="Clay J.M."/>
            <person name="Skokan R."/>
            <person name="Toyoda A."/>
            <person name="Suzuki Y."/>
            <person name="Kagoshima H."/>
            <person name="Schijlen E."/>
            <person name="Tajeshwar N."/>
            <person name="Catarino B."/>
            <person name="Hetherington A.J."/>
            <person name="Saltykova A."/>
            <person name="Bonnot C."/>
            <person name="Breuninger H."/>
            <person name="Symeonidi A."/>
            <person name="Radhakrishnan G.V."/>
            <person name="Van Nieuwerburgh F."/>
            <person name="Deforce D."/>
            <person name="Chang C."/>
            <person name="Karol K.G."/>
            <person name="Hedrich R."/>
            <person name="Ulvskov P."/>
            <person name="Glockner G."/>
            <person name="Delwiche C.F."/>
            <person name="Petrasek J."/>
            <person name="Van de Peer Y."/>
            <person name="Friml J."/>
            <person name="Beilby M."/>
            <person name="Dolan L."/>
            <person name="Kohara Y."/>
            <person name="Sugano S."/>
            <person name="Fujiyama A."/>
            <person name="Delaux P.-M."/>
            <person name="Quint M."/>
            <person name="TheiBen G."/>
            <person name="Hagemann M."/>
            <person name="Harholt J."/>
            <person name="Dunand C."/>
            <person name="Zachgo S."/>
            <person name="Langdale J."/>
            <person name="Maumus F."/>
            <person name="Straeten D.V.D."/>
            <person name="Gould S.B."/>
            <person name="Rensing S.A."/>
        </authorList>
    </citation>
    <scope>NUCLEOTIDE SEQUENCE [LARGE SCALE GENOMIC DNA]</scope>
    <source>
        <strain evidence="1 2">S276</strain>
    </source>
</reference>
<dbReference type="Proteomes" id="UP000265515">
    <property type="component" value="Unassembled WGS sequence"/>
</dbReference>
<evidence type="ECO:0000313" key="1">
    <source>
        <dbReference type="EMBL" id="GBG71676.1"/>
    </source>
</evidence>
<dbReference type="Gramene" id="GBG71676">
    <property type="protein sequence ID" value="GBG71676"/>
    <property type="gene ID" value="CBR_g9090"/>
</dbReference>
<organism evidence="1 2">
    <name type="scientific">Chara braunii</name>
    <name type="common">Braun's stonewort</name>
    <dbReference type="NCBI Taxonomy" id="69332"/>
    <lineage>
        <taxon>Eukaryota</taxon>
        <taxon>Viridiplantae</taxon>
        <taxon>Streptophyta</taxon>
        <taxon>Charophyceae</taxon>
        <taxon>Charales</taxon>
        <taxon>Characeae</taxon>
        <taxon>Chara</taxon>
    </lineage>
</organism>
<protein>
    <submittedName>
        <fullName evidence="1">Uncharacterized protein</fullName>
    </submittedName>
</protein>
<gene>
    <name evidence="1" type="ORF">CBR_g9090</name>
</gene>
<keyword evidence="2" id="KW-1185">Reference proteome</keyword>
<accession>A0A388KNP0</accession>
<sequence>MIGANELKETEKAMKKADKITTLTLGAQASAIEEGVEEQPRLGLPQTVQKAVSMLGDLESRLGLPETVQKAVSMLRKGSSFLVVDAGSHHYIYNYH</sequence>
<comment type="caution">
    <text evidence="1">The sequence shown here is derived from an EMBL/GenBank/DDBJ whole genome shotgun (WGS) entry which is preliminary data.</text>
</comment>
<name>A0A388KNP0_CHABU</name>
<dbReference type="AlphaFoldDB" id="A0A388KNP0"/>
<evidence type="ECO:0000313" key="2">
    <source>
        <dbReference type="Proteomes" id="UP000265515"/>
    </source>
</evidence>